<organism evidence="2 3">
    <name type="scientific">Leptidea sinapis</name>
    <dbReference type="NCBI Taxonomy" id="189913"/>
    <lineage>
        <taxon>Eukaryota</taxon>
        <taxon>Metazoa</taxon>
        <taxon>Ecdysozoa</taxon>
        <taxon>Arthropoda</taxon>
        <taxon>Hexapoda</taxon>
        <taxon>Insecta</taxon>
        <taxon>Pterygota</taxon>
        <taxon>Neoptera</taxon>
        <taxon>Endopterygota</taxon>
        <taxon>Lepidoptera</taxon>
        <taxon>Glossata</taxon>
        <taxon>Ditrysia</taxon>
        <taxon>Papilionoidea</taxon>
        <taxon>Pieridae</taxon>
        <taxon>Dismorphiinae</taxon>
        <taxon>Leptidea</taxon>
    </lineage>
</organism>
<evidence type="ECO:0000313" key="2">
    <source>
        <dbReference type="EMBL" id="VVC95773.1"/>
    </source>
</evidence>
<gene>
    <name evidence="2" type="ORF">LSINAPIS_LOCUS7415</name>
</gene>
<sequence length="169" mass="19012">MSVFDDLILPKIIEIPKTCIINFNNDLENVFECLDKFAEDKNKSKGLEKPKQNAHVISLQSIQEDGDGGKKQNEESSDSYTDSSNPESSKPVGSKKRSKNEVDGMSSPELDKRQKRNASVKAQGKISKQVNVNLSQKMRRSKSIEKSKSRKQKDNAEKDKENNEPVIKS</sequence>
<name>A0A5E4QER7_9NEOP</name>
<proteinExistence type="predicted"/>
<feature type="compositionally biased region" description="Basic and acidic residues" evidence="1">
    <location>
        <begin position="142"/>
        <end position="163"/>
    </location>
</feature>
<accession>A0A5E4QER7</accession>
<feature type="compositionally biased region" description="Polar residues" evidence="1">
    <location>
        <begin position="78"/>
        <end position="88"/>
    </location>
</feature>
<dbReference type="AlphaFoldDB" id="A0A5E4QER7"/>
<keyword evidence="3" id="KW-1185">Reference proteome</keyword>
<feature type="non-terminal residue" evidence="2">
    <location>
        <position position="169"/>
    </location>
</feature>
<feature type="compositionally biased region" description="Polar residues" evidence="1">
    <location>
        <begin position="126"/>
        <end position="136"/>
    </location>
</feature>
<dbReference type="EMBL" id="FZQP02002448">
    <property type="protein sequence ID" value="VVC95773.1"/>
    <property type="molecule type" value="Genomic_DNA"/>
</dbReference>
<evidence type="ECO:0000313" key="3">
    <source>
        <dbReference type="Proteomes" id="UP000324832"/>
    </source>
</evidence>
<dbReference type="Proteomes" id="UP000324832">
    <property type="component" value="Unassembled WGS sequence"/>
</dbReference>
<feature type="region of interest" description="Disordered" evidence="1">
    <location>
        <begin position="43"/>
        <end position="169"/>
    </location>
</feature>
<evidence type="ECO:0000256" key="1">
    <source>
        <dbReference type="SAM" id="MobiDB-lite"/>
    </source>
</evidence>
<protein>
    <submittedName>
        <fullName evidence="2">Uncharacterized protein</fullName>
    </submittedName>
</protein>
<reference evidence="2 3" key="1">
    <citation type="submission" date="2017-07" db="EMBL/GenBank/DDBJ databases">
        <authorList>
            <person name="Talla V."/>
            <person name="Backstrom N."/>
        </authorList>
    </citation>
    <scope>NUCLEOTIDE SEQUENCE [LARGE SCALE GENOMIC DNA]</scope>
</reference>